<organism evidence="2 3">
    <name type="scientific">Coptis chinensis</name>
    <dbReference type="NCBI Taxonomy" id="261450"/>
    <lineage>
        <taxon>Eukaryota</taxon>
        <taxon>Viridiplantae</taxon>
        <taxon>Streptophyta</taxon>
        <taxon>Embryophyta</taxon>
        <taxon>Tracheophyta</taxon>
        <taxon>Spermatophyta</taxon>
        <taxon>Magnoliopsida</taxon>
        <taxon>Ranunculales</taxon>
        <taxon>Ranunculaceae</taxon>
        <taxon>Coptidoideae</taxon>
        <taxon>Coptis</taxon>
    </lineage>
</organism>
<name>A0A835I610_9MAGN</name>
<protein>
    <recommendedName>
        <fullName evidence="1">RNase H type-1 domain-containing protein</fullName>
    </recommendedName>
</protein>
<evidence type="ECO:0000313" key="3">
    <source>
        <dbReference type="Proteomes" id="UP000631114"/>
    </source>
</evidence>
<accession>A0A835I610</accession>
<dbReference type="InterPro" id="IPR002156">
    <property type="entry name" value="RNaseH_domain"/>
</dbReference>
<reference evidence="2 3" key="1">
    <citation type="submission" date="2020-10" db="EMBL/GenBank/DDBJ databases">
        <title>The Coptis chinensis genome and diversification of protoberbering-type alkaloids.</title>
        <authorList>
            <person name="Wang B."/>
            <person name="Shu S."/>
            <person name="Song C."/>
            <person name="Liu Y."/>
        </authorList>
    </citation>
    <scope>NUCLEOTIDE SEQUENCE [LARGE SCALE GENOMIC DNA]</scope>
    <source>
        <strain evidence="2">HL-2020</strain>
        <tissue evidence="2">Leaf</tissue>
    </source>
</reference>
<dbReference type="Proteomes" id="UP000631114">
    <property type="component" value="Unassembled WGS sequence"/>
</dbReference>
<gene>
    <name evidence="2" type="ORF">IFM89_030135</name>
</gene>
<evidence type="ECO:0000313" key="2">
    <source>
        <dbReference type="EMBL" id="KAF9611346.1"/>
    </source>
</evidence>
<dbReference type="GO" id="GO:0004523">
    <property type="term" value="F:RNA-DNA hybrid ribonuclease activity"/>
    <property type="evidence" value="ECO:0007669"/>
    <property type="project" value="InterPro"/>
</dbReference>
<dbReference type="AlphaFoldDB" id="A0A835I610"/>
<dbReference type="EMBL" id="JADFTS010000004">
    <property type="protein sequence ID" value="KAF9611346.1"/>
    <property type="molecule type" value="Genomic_DNA"/>
</dbReference>
<proteinExistence type="predicted"/>
<evidence type="ECO:0000259" key="1">
    <source>
        <dbReference type="Pfam" id="PF13456"/>
    </source>
</evidence>
<feature type="domain" description="RNase H type-1" evidence="1">
    <location>
        <begin position="7"/>
        <end position="63"/>
    </location>
</feature>
<dbReference type="PANTHER" id="PTHR47074">
    <property type="entry name" value="BNAC02G40300D PROTEIN"/>
    <property type="match status" value="1"/>
</dbReference>
<dbReference type="GO" id="GO:0003676">
    <property type="term" value="F:nucleic acid binding"/>
    <property type="evidence" value="ECO:0007669"/>
    <property type="project" value="InterPro"/>
</dbReference>
<comment type="caution">
    <text evidence="2">The sequence shown here is derived from an EMBL/GenBank/DDBJ whole genome shotgun (WGS) entry which is preliminary data.</text>
</comment>
<keyword evidence="3" id="KW-1185">Reference proteome</keyword>
<dbReference type="InterPro" id="IPR052929">
    <property type="entry name" value="RNase_H-like_EbsB-rel"/>
</dbReference>
<dbReference type="Pfam" id="PF13456">
    <property type="entry name" value="RVT_3"/>
    <property type="match status" value="1"/>
</dbReference>
<dbReference type="PANTHER" id="PTHR47074:SF11">
    <property type="entry name" value="REVERSE TRANSCRIPTASE-LIKE PROTEIN"/>
    <property type="match status" value="1"/>
</dbReference>
<sequence length="294" mass="32896">MLNTYSFVQDTGNGFGGIIRDAMGNVTLASVGSSAKPSILYQELLAIAKGMQYAKEIGITELEEELSKCWSTPTQGNLSNMLSKKLKLLKASLKGWPRLNTTDIQNLVDTAKARLEDIQKQIHMKPLDIHLCNLERKRDWSYALLCSWKNMISCKELTLIGSHLGTNAIAFFHKFVKEKKSRNNISSIIDSQGVMQEGQDKIYFQKNLTYVKESASLRILAARLGLYLNLKELVAHWIKWEPVADDSYMLNTNSLVQQNGNGFGGIIRDALGNVTLAYSGTSSKPRLYIKNSLQ</sequence>